<comment type="caution">
    <text evidence="15">The sequence shown here is derived from an EMBL/GenBank/DDBJ whole genome shotgun (WGS) entry which is preliminary data.</text>
</comment>
<accession>A0A1X0XL37</accession>
<dbReference type="Gene3D" id="3.30.559.10">
    <property type="entry name" value="Chloramphenicol acetyltransferase-like domain"/>
    <property type="match status" value="1"/>
</dbReference>
<evidence type="ECO:0000259" key="13">
    <source>
        <dbReference type="Pfam" id="PF03007"/>
    </source>
</evidence>
<dbReference type="InterPro" id="IPR009721">
    <property type="entry name" value="O-acyltransferase_WSD1_C"/>
</dbReference>
<organism evidence="15 16">
    <name type="scientific">Mycobacterium simiae</name>
    <name type="common">Mycobacterium habana</name>
    <dbReference type="NCBI Taxonomy" id="1784"/>
    <lineage>
        <taxon>Bacteria</taxon>
        <taxon>Bacillati</taxon>
        <taxon>Actinomycetota</taxon>
        <taxon>Actinomycetes</taxon>
        <taxon>Mycobacteriales</taxon>
        <taxon>Mycobacteriaceae</taxon>
        <taxon>Mycobacterium</taxon>
        <taxon>Mycobacterium simiae complex</taxon>
    </lineage>
</organism>
<feature type="region of interest" description="Disordered" evidence="12">
    <location>
        <begin position="159"/>
        <end position="182"/>
    </location>
</feature>
<dbReference type="InterPro" id="IPR045034">
    <property type="entry name" value="O-acyltransferase_WSD1-like"/>
</dbReference>
<dbReference type="GO" id="GO:0001666">
    <property type="term" value="P:response to hypoxia"/>
    <property type="evidence" value="ECO:0007669"/>
    <property type="project" value="TreeGrafter"/>
</dbReference>
<keyword evidence="9 11" id="KW-0012">Acyltransferase</keyword>
<proteinExistence type="inferred from homology"/>
<sequence>MELMSPTDGIFLLGESREHPMHVGGLQLYEPPQGTGREFVREFYDALVAQRDFQPTFLKRPATFLGGIAHLGWTYDKDLDIDYHVRRSALPSPGRVRDLLELTSLLHSSLLDRHRPLWEAYVIEGLKDGRFAIYTKMHHSLIDGVSALKLMQRALSSDPDDTEIRAPWSLRKPKRGSTSSSSRLTSLLHATKSLAALAPSTVSLARSALFEQQLTLPFGAPRTMLNVKIGGARRCAAQSWSVDRIKNVKNAAGVTLNDVVLAMCSGALRYYLQEQNALPDTPLLAMVPVSLRREDEADAGGNLVGAILCNLATDVDDPAKRLETVSESMYKNKTVFSQLPRVQALALSAVNMSSLALATVPGWVASTAPPFNLIISNVPGPREQMYYGGARLDGSYPLSAILDGQALNITLVSNADTLDFGLVGCRRSVPHLQRLLAHLESSLKDLERAVGV</sequence>
<dbReference type="GO" id="GO:0071731">
    <property type="term" value="P:response to nitric oxide"/>
    <property type="evidence" value="ECO:0007669"/>
    <property type="project" value="TreeGrafter"/>
</dbReference>
<evidence type="ECO:0000256" key="2">
    <source>
        <dbReference type="ARBA" id="ARBA00005189"/>
    </source>
</evidence>
<keyword evidence="5 11" id="KW-0444">Lipid biosynthesis</keyword>
<dbReference type="Gene3D" id="3.30.559.30">
    <property type="entry name" value="Nonribosomal peptide synthetase, condensation domain"/>
    <property type="match status" value="1"/>
</dbReference>
<feature type="domain" description="O-acyltransferase WSD1-like N-terminal" evidence="13">
    <location>
        <begin position="4"/>
        <end position="260"/>
    </location>
</feature>
<dbReference type="SUPFAM" id="SSF52777">
    <property type="entry name" value="CoA-dependent acyltransferases"/>
    <property type="match status" value="2"/>
</dbReference>
<evidence type="ECO:0000256" key="10">
    <source>
        <dbReference type="ARBA" id="ARBA00048109"/>
    </source>
</evidence>
<evidence type="ECO:0000256" key="1">
    <source>
        <dbReference type="ARBA" id="ARBA00004771"/>
    </source>
</evidence>
<dbReference type="PANTHER" id="PTHR31650">
    <property type="entry name" value="O-ACYLTRANSFERASE (WSD1-LIKE) FAMILY PROTEIN"/>
    <property type="match status" value="1"/>
</dbReference>
<evidence type="ECO:0000256" key="11">
    <source>
        <dbReference type="RuleBase" id="RU361241"/>
    </source>
</evidence>
<protein>
    <recommendedName>
        <fullName evidence="4 11">Diacylglycerol O-acyltransferase</fullName>
        <ecNumber evidence="4 11">2.3.1.20</ecNumber>
    </recommendedName>
</protein>
<comment type="similarity">
    <text evidence="3 11">Belongs to the long-chain O-acyltransferase family.</text>
</comment>
<dbReference type="EMBL" id="MZZM01000036">
    <property type="protein sequence ID" value="ORJ53624.1"/>
    <property type="molecule type" value="Genomic_DNA"/>
</dbReference>
<evidence type="ECO:0000313" key="15">
    <source>
        <dbReference type="EMBL" id="ORJ53624.1"/>
    </source>
</evidence>
<dbReference type="UniPathway" id="UPA00282"/>
<gene>
    <name evidence="15" type="ORF">B5M45_28680</name>
</gene>
<evidence type="ECO:0000256" key="6">
    <source>
        <dbReference type="ARBA" id="ARBA00022679"/>
    </source>
</evidence>
<keyword evidence="7 11" id="KW-0319">Glycerol metabolism</keyword>
<dbReference type="GO" id="GO:0051701">
    <property type="term" value="P:biological process involved in interaction with host"/>
    <property type="evidence" value="ECO:0007669"/>
    <property type="project" value="TreeGrafter"/>
</dbReference>
<dbReference type="GO" id="GO:0005886">
    <property type="term" value="C:plasma membrane"/>
    <property type="evidence" value="ECO:0007669"/>
    <property type="project" value="TreeGrafter"/>
</dbReference>
<dbReference type="Pfam" id="PF06974">
    <property type="entry name" value="WS_DGAT_C"/>
    <property type="match status" value="1"/>
</dbReference>
<keyword evidence="6 11" id="KW-0808">Transferase</keyword>
<comment type="pathway">
    <text evidence="1 11">Glycerolipid metabolism; triacylglycerol biosynthesis.</text>
</comment>
<dbReference type="GO" id="GO:0006071">
    <property type="term" value="P:glycerol metabolic process"/>
    <property type="evidence" value="ECO:0007669"/>
    <property type="project" value="UniProtKB-KW"/>
</dbReference>
<dbReference type="STRING" id="1784.VC42_13380"/>
<evidence type="ECO:0000256" key="8">
    <source>
        <dbReference type="ARBA" id="ARBA00023098"/>
    </source>
</evidence>
<dbReference type="Pfam" id="PF03007">
    <property type="entry name" value="WS_DGAT_cat"/>
    <property type="match status" value="1"/>
</dbReference>
<comment type="catalytic activity">
    <reaction evidence="10 11">
        <text>an acyl-CoA + a 1,2-diacyl-sn-glycerol = a triacyl-sn-glycerol + CoA</text>
        <dbReference type="Rhea" id="RHEA:10868"/>
        <dbReference type="ChEBI" id="CHEBI:17815"/>
        <dbReference type="ChEBI" id="CHEBI:57287"/>
        <dbReference type="ChEBI" id="CHEBI:58342"/>
        <dbReference type="ChEBI" id="CHEBI:64615"/>
        <dbReference type="EC" id="2.3.1.20"/>
    </reaction>
</comment>
<dbReference type="InterPro" id="IPR004255">
    <property type="entry name" value="O-acyltransferase_WSD1_N"/>
</dbReference>
<evidence type="ECO:0000313" key="16">
    <source>
        <dbReference type="Proteomes" id="UP000193040"/>
    </source>
</evidence>
<evidence type="ECO:0000256" key="7">
    <source>
        <dbReference type="ARBA" id="ARBA00022798"/>
    </source>
</evidence>
<reference evidence="15 16" key="1">
    <citation type="submission" date="2017-03" db="EMBL/GenBank/DDBJ databases">
        <title>Genomic insights into Mycobacterium simiae human colonization.</title>
        <authorList>
            <person name="Steffani J.L."/>
            <person name="Brunck M.E."/>
            <person name="Cruz E."/>
            <person name="Montiel R."/>
            <person name="Barona F."/>
        </authorList>
    </citation>
    <scope>NUCLEOTIDE SEQUENCE [LARGE SCALE GENOMIC DNA]</scope>
    <source>
        <strain evidence="15 16">MsiGto</strain>
    </source>
</reference>
<dbReference type="GO" id="GO:0004144">
    <property type="term" value="F:diacylglycerol O-acyltransferase activity"/>
    <property type="evidence" value="ECO:0007669"/>
    <property type="project" value="UniProtKB-EC"/>
</dbReference>
<evidence type="ECO:0000256" key="4">
    <source>
        <dbReference type="ARBA" id="ARBA00013244"/>
    </source>
</evidence>
<dbReference type="GO" id="GO:0019432">
    <property type="term" value="P:triglyceride biosynthetic process"/>
    <property type="evidence" value="ECO:0007669"/>
    <property type="project" value="UniProtKB-UniPathway"/>
</dbReference>
<dbReference type="RefSeq" id="WP_084953763.1">
    <property type="nucleotide sequence ID" value="NZ_MZZM01000036.1"/>
</dbReference>
<dbReference type="EC" id="2.3.1.20" evidence="4 11"/>
<dbReference type="AlphaFoldDB" id="A0A1X0XL37"/>
<evidence type="ECO:0000256" key="9">
    <source>
        <dbReference type="ARBA" id="ARBA00023315"/>
    </source>
</evidence>
<evidence type="ECO:0000256" key="3">
    <source>
        <dbReference type="ARBA" id="ARBA00009587"/>
    </source>
</evidence>
<evidence type="ECO:0000256" key="12">
    <source>
        <dbReference type="SAM" id="MobiDB-lite"/>
    </source>
</evidence>
<feature type="domain" description="O-acyltransferase WSD1 C-terminal" evidence="14">
    <location>
        <begin position="301"/>
        <end position="446"/>
    </location>
</feature>
<name>A0A1X0XL37_MYCSI</name>
<dbReference type="Proteomes" id="UP000193040">
    <property type="component" value="Unassembled WGS sequence"/>
</dbReference>
<dbReference type="NCBIfam" id="TIGR02946">
    <property type="entry name" value="acyl_WS_DGAT"/>
    <property type="match status" value="1"/>
</dbReference>
<evidence type="ECO:0000259" key="14">
    <source>
        <dbReference type="Pfam" id="PF06974"/>
    </source>
</evidence>
<evidence type="ECO:0000256" key="5">
    <source>
        <dbReference type="ARBA" id="ARBA00022516"/>
    </source>
</evidence>
<dbReference type="PANTHER" id="PTHR31650:SF1">
    <property type="entry name" value="WAX ESTER SYNTHASE_DIACYLGLYCEROL ACYLTRANSFERASE 4-RELATED"/>
    <property type="match status" value="1"/>
</dbReference>
<dbReference type="InterPro" id="IPR014292">
    <property type="entry name" value="Acyl_transf_WS/DGAT"/>
</dbReference>
<keyword evidence="8 11" id="KW-0443">Lipid metabolism</keyword>
<comment type="pathway">
    <text evidence="2">Lipid metabolism.</text>
</comment>
<dbReference type="InterPro" id="IPR023213">
    <property type="entry name" value="CAT-like_dom_sf"/>
</dbReference>
<keyword evidence="16" id="KW-1185">Reference proteome</keyword>